<name>A0ABT4UG95_9BACT</name>
<organism evidence="1 2">
    <name type="scientific">Polluticaenibacter yanchengensis</name>
    <dbReference type="NCBI Taxonomy" id="3014562"/>
    <lineage>
        <taxon>Bacteria</taxon>
        <taxon>Pseudomonadati</taxon>
        <taxon>Bacteroidota</taxon>
        <taxon>Chitinophagia</taxon>
        <taxon>Chitinophagales</taxon>
        <taxon>Chitinophagaceae</taxon>
        <taxon>Polluticaenibacter</taxon>
    </lineage>
</organism>
<reference evidence="1 2" key="1">
    <citation type="submission" date="2022-12" db="EMBL/GenBank/DDBJ databases">
        <title>Chitinophagaceae gen. sp. nov., a new member of the family Chitinophagaceae, isolated from soil in a chemical factory.</title>
        <authorList>
            <person name="Ke Z."/>
        </authorList>
    </citation>
    <scope>NUCLEOTIDE SEQUENCE [LARGE SCALE GENOMIC DNA]</scope>
    <source>
        <strain evidence="1 2">LY-5</strain>
    </source>
</reference>
<dbReference type="RefSeq" id="WP_407029933.1">
    <property type="nucleotide sequence ID" value="NZ_JAQGEF010000002.1"/>
</dbReference>
<sequence>MWYKYCSSNRSVTIGILFLRWREYKIQLAGMLYSINCKGNVKQDFWASWQIGFAAGNSRGYCAGIVLAMLTKQAALCYKQGQPGTMQPAENWK</sequence>
<evidence type="ECO:0000313" key="2">
    <source>
        <dbReference type="Proteomes" id="UP001210231"/>
    </source>
</evidence>
<accession>A0ABT4UG95</accession>
<dbReference type="EMBL" id="JAQGEF010000002">
    <property type="protein sequence ID" value="MDA3613604.1"/>
    <property type="molecule type" value="Genomic_DNA"/>
</dbReference>
<protein>
    <submittedName>
        <fullName evidence="1">Uncharacterized protein</fullName>
    </submittedName>
</protein>
<keyword evidence="2" id="KW-1185">Reference proteome</keyword>
<proteinExistence type="predicted"/>
<gene>
    <name evidence="1" type="ORF">O3P16_02205</name>
</gene>
<dbReference type="Proteomes" id="UP001210231">
    <property type="component" value="Unassembled WGS sequence"/>
</dbReference>
<evidence type="ECO:0000313" key="1">
    <source>
        <dbReference type="EMBL" id="MDA3613604.1"/>
    </source>
</evidence>
<comment type="caution">
    <text evidence="1">The sequence shown here is derived from an EMBL/GenBank/DDBJ whole genome shotgun (WGS) entry which is preliminary data.</text>
</comment>